<evidence type="ECO:0000313" key="2">
    <source>
        <dbReference type="Proteomes" id="UP000034664"/>
    </source>
</evidence>
<dbReference type="AlphaFoldDB" id="A0A0G0T627"/>
<evidence type="ECO:0000313" key="1">
    <source>
        <dbReference type="EMBL" id="KKR70146.1"/>
    </source>
</evidence>
<protein>
    <submittedName>
        <fullName evidence="1">Uncharacterized protein</fullName>
    </submittedName>
</protein>
<sequence length="592" mass="66274">ISNLEDWQVKWAFHVGKIMGNLSLRTAEQISLSKVPGGDRQYASIPQESAARLMNWIGWTGMRFNMAEARGGIFLAKMTSKFFQRDREEQGYGKSKIQELGWQKLEDFELSGIFGVTGIWSSWRQNLIILGHAPSGDRITPKGENERIKSIGEFLSEAGKFKLRSSQDPDKLLEKSEFVQVLGLKGKRLKEALDMESAERLKEVFLMENGDLNSQRFNNALGLILKHGSINPSEKDLPIFRKAKEDVRAAIWRSIAVDNPLAIIPYLQNTVIETGRVVDGKKEGTTIALTGFDTDEWDTFTNHMSTLNEIRMQKIRKGEFITLRQVVESENSRDGGIKLTKYENDLLDEIKLKGDSLSFDLANVRFPNNPFMNDVLFERANYSEAGAEFYRRRAGGDLSSFHKAGEEFSKLMMNPGGTPPEDAFKAILGGIEAIGSPLGTDAGQDRMRQFLEAYLTFISKGDYLGVDVEGGIAKGPLWEVVRWLNKDNAFSGIQSRLRKPTSIAQVISGVDAPSIDEFGMRSILDKLLHDGLTRRASLDEYGMVKYIDVDEKFRKKLKAGLLGILLAFIRDVPKIVLAGAVSELGQKISKTK</sequence>
<proteinExistence type="predicted"/>
<dbReference type="Proteomes" id="UP000034664">
    <property type="component" value="Unassembled WGS sequence"/>
</dbReference>
<name>A0A0G0T627_9BACT</name>
<dbReference type="EMBL" id="LBZM01000056">
    <property type="protein sequence ID" value="KKR70146.1"/>
    <property type="molecule type" value="Genomic_DNA"/>
</dbReference>
<accession>A0A0G0T627</accession>
<comment type="caution">
    <text evidence="1">The sequence shown here is derived from an EMBL/GenBank/DDBJ whole genome shotgun (WGS) entry which is preliminary data.</text>
</comment>
<reference evidence="1 2" key="1">
    <citation type="journal article" date="2015" name="Nature">
        <title>rRNA introns, odd ribosomes, and small enigmatic genomes across a large radiation of phyla.</title>
        <authorList>
            <person name="Brown C.T."/>
            <person name="Hug L.A."/>
            <person name="Thomas B.C."/>
            <person name="Sharon I."/>
            <person name="Castelle C.J."/>
            <person name="Singh A."/>
            <person name="Wilkins M.J."/>
            <person name="Williams K.H."/>
            <person name="Banfield J.F."/>
        </authorList>
    </citation>
    <scope>NUCLEOTIDE SEQUENCE [LARGE SCALE GENOMIC DNA]</scope>
</reference>
<feature type="non-terminal residue" evidence="1">
    <location>
        <position position="1"/>
    </location>
</feature>
<organism evidence="1 2">
    <name type="scientific">Candidatus Roizmanbacteria bacterium GW2011_GWB1_40_7</name>
    <dbReference type="NCBI Taxonomy" id="1618482"/>
    <lineage>
        <taxon>Bacteria</taxon>
        <taxon>Candidatus Roizmaniibacteriota</taxon>
    </lineage>
</organism>
<gene>
    <name evidence="1" type="ORF">UU14_C0056G0008</name>
</gene>